<dbReference type="InterPro" id="IPR032675">
    <property type="entry name" value="LRR_dom_sf"/>
</dbReference>
<dbReference type="EMBL" id="WIQW01000008">
    <property type="protein sequence ID" value="KAF3108730.1"/>
    <property type="molecule type" value="Genomic_DNA"/>
</dbReference>
<evidence type="ECO:0008006" key="3">
    <source>
        <dbReference type="Google" id="ProtNLM"/>
    </source>
</evidence>
<organism evidence="1 2">
    <name type="scientific">Orbilia oligospora</name>
    <name type="common">Nematode-trapping fungus</name>
    <name type="synonym">Arthrobotrys oligospora</name>
    <dbReference type="NCBI Taxonomy" id="2813651"/>
    <lineage>
        <taxon>Eukaryota</taxon>
        <taxon>Fungi</taxon>
        <taxon>Dikarya</taxon>
        <taxon>Ascomycota</taxon>
        <taxon>Pezizomycotina</taxon>
        <taxon>Orbiliomycetes</taxon>
        <taxon>Orbiliales</taxon>
        <taxon>Orbiliaceae</taxon>
        <taxon>Orbilia</taxon>
    </lineage>
</organism>
<accession>A0A7C8JBP3</accession>
<reference evidence="1 2" key="1">
    <citation type="submission" date="2019-06" db="EMBL/GenBank/DDBJ databases">
        <authorList>
            <person name="Palmer J.M."/>
        </authorList>
    </citation>
    <scope>NUCLEOTIDE SEQUENCE [LARGE SCALE GENOMIC DNA]</scope>
    <source>
        <strain evidence="1 2">TWF102</strain>
    </source>
</reference>
<sequence>MRNDRGLGLYISIVKRDFLGSFEARIAIGHSSQISLNALETSIAIVVVLNFLCSSSRLLAKSLNFGFEAFQRWATFASSTSSSQSPIRLGIPNIFTKFLKKSKDRPILSRLHKMATAVELDLTGLDTNRIMDRLELFPSHAVGPTCGMRSQGGDKGVNPSAKWVQKIKGWGQWDQKITPSTVLQPASLPMPVEVAPYEELEPFFTHLMKDMSADEFDAHFDESKHIKEEVDRPVGKNFEPGYEPYYKTEFLEFKRGVVYSDRRMDLCKMVVGPSISQLMESLESNTFIEHFLLGNNIIGPDGAHAIANFLEKRPDAMRTWYLAGNCIDTESFSILVDAMSKSKVVENLWLKRNPLGPGSHESLFKLLSQLPRLRTLDLDQTALGDDCLSKVFEKLSDHYSDFLPIATPSPLHSLYMNGVGILPAKDGEMSAINYISKFISQQTCQLTSLYISNNLLGDSGLKVLAEGLKKNTSIERLSLQSVGASTAGVAALFDALAGHPSIRMIDVGQSYATMDLKMQFNWIEEDIVESAVNLIKSSESLRYIDLGYAYMSQASLNIVSQAVSKSRYLQFYNARSLKNDEKAREGKAVNLEANKLRGLVKDRLTANVRAEWPGMDYEEWVGTEKRWLVNDKEDVRAIDSVYRNRDAGMARRGQMILKKWWTEDNKDVLQKASGRTCEWKNRPKEAEAVVE</sequence>
<dbReference type="AlphaFoldDB" id="A0A7C8JBP3"/>
<evidence type="ECO:0000313" key="2">
    <source>
        <dbReference type="Proteomes" id="UP000475325"/>
    </source>
</evidence>
<dbReference type="SMART" id="SM00368">
    <property type="entry name" value="LRR_RI"/>
    <property type="match status" value="5"/>
</dbReference>
<dbReference type="PANTHER" id="PTHR24114:SF2">
    <property type="entry name" value="F-BOX DOMAIN-CONTAINING PROTEIN-RELATED"/>
    <property type="match status" value="1"/>
</dbReference>
<proteinExistence type="predicted"/>
<dbReference type="Proteomes" id="UP000475325">
    <property type="component" value="Unassembled WGS sequence"/>
</dbReference>
<name>A0A7C8JBP3_ORBOL</name>
<dbReference type="Gene3D" id="3.80.10.10">
    <property type="entry name" value="Ribonuclease Inhibitor"/>
    <property type="match status" value="2"/>
</dbReference>
<comment type="caution">
    <text evidence="1">The sequence shown here is derived from an EMBL/GenBank/DDBJ whole genome shotgun (WGS) entry which is preliminary data.</text>
</comment>
<protein>
    <recommendedName>
        <fullName evidence="3">RNI-like protein</fullName>
    </recommendedName>
</protein>
<gene>
    <name evidence="1" type="ORF">TWF102_010846</name>
</gene>
<dbReference type="InterPro" id="IPR052394">
    <property type="entry name" value="LRR-containing"/>
</dbReference>
<dbReference type="SUPFAM" id="SSF52047">
    <property type="entry name" value="RNI-like"/>
    <property type="match status" value="1"/>
</dbReference>
<dbReference type="PANTHER" id="PTHR24114">
    <property type="entry name" value="LEUCINE RICH REPEAT FAMILY PROTEIN"/>
    <property type="match status" value="1"/>
</dbReference>
<evidence type="ECO:0000313" key="1">
    <source>
        <dbReference type="EMBL" id="KAF3108730.1"/>
    </source>
</evidence>